<dbReference type="Proteomes" id="UP001155586">
    <property type="component" value="Unassembled WGS sequence"/>
</dbReference>
<gene>
    <name evidence="2" type="ORF">MD483_22545</name>
</gene>
<comment type="caution">
    <text evidence="2">The sequence shown here is derived from an EMBL/GenBank/DDBJ whole genome shotgun (WGS) entry which is preliminary data.</text>
</comment>
<accession>A0A9X3CKV1</accession>
<keyword evidence="3" id="KW-1185">Reference proteome</keyword>
<sequence>MAILWENDKRAYIVRQDENEVTGLTLSSGSPDGALIMSATTESNATLSGSLTMHPVSDGSDRADHYTTESSRFTLTGVLDEIPQLFQAHGRATELRSYVDEIYEIRDNKVLCTVRIPDVGIFNDCMIISARFTKDHKTGNGLRASLTFQEFLIAEPLRTRTPAAGHEFTTAEVRHFSEVSKFPAEPPTSKVNSQEFL</sequence>
<proteinExistence type="predicted"/>
<evidence type="ECO:0000313" key="2">
    <source>
        <dbReference type="EMBL" id="MCW8336590.1"/>
    </source>
</evidence>
<reference evidence="2" key="1">
    <citation type="submission" date="2022-02" db="EMBL/GenBank/DDBJ databases">
        <title>Vibrio sp. nov., a new bacterium isolated from Bohai sea, China.</title>
        <authorList>
            <person name="Yuan Y."/>
        </authorList>
    </citation>
    <scope>NUCLEOTIDE SEQUENCE</scope>
    <source>
        <strain evidence="2">DBSS07</strain>
    </source>
</reference>
<dbReference type="Pfam" id="PF21821">
    <property type="entry name" value="Dit_like"/>
    <property type="match status" value="1"/>
</dbReference>
<dbReference type="EMBL" id="JAKRRX010000293">
    <property type="protein sequence ID" value="MCW8336590.1"/>
    <property type="molecule type" value="Genomic_DNA"/>
</dbReference>
<evidence type="ECO:0000259" key="1">
    <source>
        <dbReference type="Pfam" id="PF21821"/>
    </source>
</evidence>
<dbReference type="InterPro" id="IPR048494">
    <property type="entry name" value="Dit-like_N"/>
</dbReference>
<feature type="domain" description="Dit-like phage tail protein N-terminal" evidence="1">
    <location>
        <begin position="38"/>
        <end position="159"/>
    </location>
</feature>
<dbReference type="AlphaFoldDB" id="A0A9X3CKV1"/>
<organism evidence="2 3">
    <name type="scientific">Vibrio paucivorans</name>
    <dbReference type="NCBI Taxonomy" id="2829489"/>
    <lineage>
        <taxon>Bacteria</taxon>
        <taxon>Pseudomonadati</taxon>
        <taxon>Pseudomonadota</taxon>
        <taxon>Gammaproteobacteria</taxon>
        <taxon>Vibrionales</taxon>
        <taxon>Vibrionaceae</taxon>
        <taxon>Vibrio</taxon>
    </lineage>
</organism>
<name>A0A9X3CKV1_9VIBR</name>
<protein>
    <recommendedName>
        <fullName evidence="1">Dit-like phage tail protein N-terminal domain-containing protein</fullName>
    </recommendedName>
</protein>
<dbReference type="RefSeq" id="WP_265689671.1">
    <property type="nucleotide sequence ID" value="NZ_JAKRRX010000293.1"/>
</dbReference>
<evidence type="ECO:0000313" key="3">
    <source>
        <dbReference type="Proteomes" id="UP001155586"/>
    </source>
</evidence>